<sequence length="465" mass="51476">MSVPIFLLWLVSIPLIVQAGSAPPRGFLLNCGSDNELQEGGLKYITDDGFITVGNKTTLKQPGLHMVLSTLRYFPDNAAHKYCYVFPVIKGGKFLVKTTYYYGGYDGEKEPPVFDQFIDGTKWSMVNTTEDYANGLSSFYEIIVTAHGKTLSVCLARNQHTMSRIASDVKPKSLVFETGFPDDQFNRFWTPFKDSNPVVTSRSNITASEFWNIPPANALSAAITTSRGKKLTVQWPPFLLPKTNYYIALYFQDNRNPSPYSWRVFSVAVNGMDFYTDINVTTKGVSVYTAHWPLAGQTEIVLTPHSDSPVGPLINAGEVFQIFPLGKRTLTRDGSTLERRFCRSSGESHHPVYFQALQRYLIAIEDLARGFDNPPGDWHGDPCLPEKHSWTGVTCSIGAKYARIVSLNLTNVGLIGELAESVDHLTALTSLTLEGNKLSGSIPKMSSLKSLEILITPGNHLATAH</sequence>
<name>A0A7J7HP87_CAMSI</name>
<keyword evidence="2" id="KW-0732">Signal</keyword>
<evidence type="ECO:0000256" key="1">
    <source>
        <dbReference type="ARBA" id="ARBA00004167"/>
    </source>
</evidence>
<dbReference type="Pfam" id="PF12819">
    <property type="entry name" value="Malectin_like"/>
    <property type="match status" value="2"/>
</dbReference>
<dbReference type="SUPFAM" id="SSF52058">
    <property type="entry name" value="L domain-like"/>
    <property type="match status" value="1"/>
</dbReference>
<reference evidence="5" key="1">
    <citation type="journal article" date="2020" name="Nat. Commun.">
        <title>Genome assembly of wild tea tree DASZ reveals pedigree and selection history of tea varieties.</title>
        <authorList>
            <person name="Zhang W."/>
            <person name="Zhang Y."/>
            <person name="Qiu H."/>
            <person name="Guo Y."/>
            <person name="Wan H."/>
            <person name="Zhang X."/>
            <person name="Scossa F."/>
            <person name="Alseekh S."/>
            <person name="Zhang Q."/>
            <person name="Wang P."/>
            <person name="Xu L."/>
            <person name="Schmidt M.H."/>
            <person name="Jia X."/>
            <person name="Li D."/>
            <person name="Zhu A."/>
            <person name="Guo F."/>
            <person name="Chen W."/>
            <person name="Ni D."/>
            <person name="Usadel B."/>
            <person name="Fernie A.R."/>
            <person name="Wen W."/>
        </authorList>
    </citation>
    <scope>NUCLEOTIDE SEQUENCE [LARGE SCALE GENOMIC DNA]</scope>
    <source>
        <strain evidence="5">cv. G240</strain>
    </source>
</reference>
<dbReference type="PANTHER" id="PTHR45631">
    <property type="entry name" value="OS07G0107800 PROTEIN-RELATED"/>
    <property type="match status" value="1"/>
</dbReference>
<dbReference type="PANTHER" id="PTHR45631:SF45">
    <property type="entry name" value="LEUCINE-RICH REPEAT (LRR) FAMILY PROTEIN"/>
    <property type="match status" value="1"/>
</dbReference>
<comment type="subcellular location">
    <subcellularLocation>
        <location evidence="1">Membrane</location>
        <topology evidence="1">Single-pass membrane protein</topology>
    </subcellularLocation>
</comment>
<organism evidence="4 5">
    <name type="scientific">Camellia sinensis</name>
    <name type="common">Tea plant</name>
    <name type="synonym">Thea sinensis</name>
    <dbReference type="NCBI Taxonomy" id="4442"/>
    <lineage>
        <taxon>Eukaryota</taxon>
        <taxon>Viridiplantae</taxon>
        <taxon>Streptophyta</taxon>
        <taxon>Embryophyta</taxon>
        <taxon>Tracheophyta</taxon>
        <taxon>Spermatophyta</taxon>
        <taxon>Magnoliopsida</taxon>
        <taxon>eudicotyledons</taxon>
        <taxon>Gunneridae</taxon>
        <taxon>Pentapetalae</taxon>
        <taxon>asterids</taxon>
        <taxon>Ericales</taxon>
        <taxon>Theaceae</taxon>
        <taxon>Camellia</taxon>
    </lineage>
</organism>
<feature type="chain" id="PRO_5029758838" description="Malectin-like domain-containing protein" evidence="2">
    <location>
        <begin position="20"/>
        <end position="465"/>
    </location>
</feature>
<protein>
    <recommendedName>
        <fullName evidence="3">Malectin-like domain-containing protein</fullName>
    </recommendedName>
</protein>
<comment type="caution">
    <text evidence="4">The sequence shown here is derived from an EMBL/GenBank/DDBJ whole genome shotgun (WGS) entry which is preliminary data.</text>
</comment>
<dbReference type="EMBL" id="JACBKZ010000003">
    <property type="protein sequence ID" value="KAF5954693.1"/>
    <property type="molecule type" value="Genomic_DNA"/>
</dbReference>
<reference evidence="4 5" key="2">
    <citation type="submission" date="2020-07" db="EMBL/GenBank/DDBJ databases">
        <title>Genome assembly of wild tea tree DASZ reveals pedigree and selection history of tea varieties.</title>
        <authorList>
            <person name="Zhang W."/>
        </authorList>
    </citation>
    <scope>NUCLEOTIDE SEQUENCE [LARGE SCALE GENOMIC DNA]</scope>
    <source>
        <strain evidence="5">cv. G240</strain>
        <tissue evidence="4">Leaf</tissue>
    </source>
</reference>
<feature type="domain" description="Malectin-like" evidence="3">
    <location>
        <begin position="178"/>
        <end position="322"/>
    </location>
</feature>
<dbReference type="GO" id="GO:0016020">
    <property type="term" value="C:membrane"/>
    <property type="evidence" value="ECO:0007669"/>
    <property type="project" value="UniProtKB-SubCell"/>
</dbReference>
<dbReference type="InterPro" id="IPR032675">
    <property type="entry name" value="LRR_dom_sf"/>
</dbReference>
<dbReference type="AlphaFoldDB" id="A0A7J7HP87"/>
<keyword evidence="5" id="KW-1185">Reference proteome</keyword>
<accession>A0A7J7HP87</accession>
<evidence type="ECO:0000259" key="3">
    <source>
        <dbReference type="Pfam" id="PF12819"/>
    </source>
</evidence>
<feature type="domain" description="Malectin-like" evidence="3">
    <location>
        <begin position="29"/>
        <end position="165"/>
    </location>
</feature>
<feature type="signal peptide" evidence="2">
    <location>
        <begin position="1"/>
        <end position="19"/>
    </location>
</feature>
<dbReference type="Proteomes" id="UP000593564">
    <property type="component" value="Unassembled WGS sequence"/>
</dbReference>
<proteinExistence type="predicted"/>
<evidence type="ECO:0000313" key="4">
    <source>
        <dbReference type="EMBL" id="KAF5954693.1"/>
    </source>
</evidence>
<gene>
    <name evidence="4" type="ORF">HYC85_007549</name>
</gene>
<evidence type="ECO:0000256" key="2">
    <source>
        <dbReference type="SAM" id="SignalP"/>
    </source>
</evidence>
<dbReference type="InterPro" id="IPR024788">
    <property type="entry name" value="Malectin-like_Carb-bd_dom"/>
</dbReference>
<evidence type="ECO:0000313" key="5">
    <source>
        <dbReference type="Proteomes" id="UP000593564"/>
    </source>
</evidence>
<dbReference type="Gene3D" id="3.80.10.10">
    <property type="entry name" value="Ribonuclease Inhibitor"/>
    <property type="match status" value="1"/>
</dbReference>